<dbReference type="AlphaFoldDB" id="A0A1B1KHI4"/>
<geneLocation type="plasmid" evidence="3">
    <name>pr1cp1</name>
</geneLocation>
<evidence type="ECO:0000256" key="1">
    <source>
        <dbReference type="SAM" id="Coils"/>
    </source>
</evidence>
<accession>A0A1B1KHI4</accession>
<sequence length="80" mass="9351">MSCWCGHGPWHYHGYHYPPAAVYAPPPPSPYYPETEPYGPPRRRRPDAEELAEYLHGLEEEMARIRREIDDLRRADTGES</sequence>
<keyword evidence="2" id="KW-0614">Plasmid</keyword>
<proteinExistence type="predicted"/>
<protein>
    <submittedName>
        <fullName evidence="2">Uncharacterized protein</fullName>
    </submittedName>
</protein>
<evidence type="ECO:0000313" key="2">
    <source>
        <dbReference type="EMBL" id="ANS32020.1"/>
    </source>
</evidence>
<organism evidence="2 3">
    <name type="scientific">Rhodococcus opacus</name>
    <name type="common">Nocardia opaca</name>
    <dbReference type="NCBI Taxonomy" id="37919"/>
    <lineage>
        <taxon>Bacteria</taxon>
        <taxon>Bacillati</taxon>
        <taxon>Actinomycetota</taxon>
        <taxon>Actinomycetes</taxon>
        <taxon>Mycobacteriales</taxon>
        <taxon>Nocardiaceae</taxon>
        <taxon>Rhodococcus</taxon>
    </lineage>
</organism>
<reference evidence="2 3" key="1">
    <citation type="submission" date="2014-07" db="EMBL/GenBank/DDBJ databases">
        <authorList>
            <person name="Zhang J.E."/>
            <person name="Yang H."/>
            <person name="Guo J."/>
            <person name="Deng Z."/>
            <person name="Luo H."/>
            <person name="Luo M."/>
            <person name="Zhao B."/>
        </authorList>
    </citation>
    <scope>NUCLEOTIDE SEQUENCE [LARGE SCALE GENOMIC DNA]</scope>
    <source>
        <strain evidence="2 3">1CP</strain>
        <plasmid evidence="3">Plasmid pr1cp1</plasmid>
    </source>
</reference>
<dbReference type="EMBL" id="CP009112">
    <property type="protein sequence ID" value="ANS32020.1"/>
    <property type="molecule type" value="Genomic_DNA"/>
</dbReference>
<dbReference type="Proteomes" id="UP000186108">
    <property type="component" value="Plasmid pR1CP1"/>
</dbReference>
<feature type="coiled-coil region" evidence="1">
    <location>
        <begin position="48"/>
        <end position="75"/>
    </location>
</feature>
<gene>
    <name evidence="2" type="ORF">R1CP_37070</name>
</gene>
<keyword evidence="1" id="KW-0175">Coiled coil</keyword>
<evidence type="ECO:0000313" key="3">
    <source>
        <dbReference type="Proteomes" id="UP000186108"/>
    </source>
</evidence>
<name>A0A1B1KHI4_RHOOP</name>